<dbReference type="Proteomes" id="UP001156881">
    <property type="component" value="Unassembled WGS sequence"/>
</dbReference>
<dbReference type="EMBL" id="BSPG01000002">
    <property type="protein sequence ID" value="GLS42656.1"/>
    <property type="molecule type" value="Genomic_DNA"/>
</dbReference>
<dbReference type="AlphaFoldDB" id="A0A7W6ALG5"/>
<dbReference type="EMBL" id="JACIDN010000006">
    <property type="protein sequence ID" value="MBB3903909.1"/>
    <property type="molecule type" value="Genomic_DNA"/>
</dbReference>
<protein>
    <submittedName>
        <fullName evidence="2">Uncharacterized protein</fullName>
    </submittedName>
</protein>
<evidence type="ECO:0000313" key="2">
    <source>
        <dbReference type="EMBL" id="MBB3903909.1"/>
    </source>
</evidence>
<dbReference type="InterPro" id="IPR046033">
    <property type="entry name" value="DUF5991"/>
</dbReference>
<dbReference type="RefSeq" id="WP_183507288.1">
    <property type="nucleotide sequence ID" value="NZ_BSPG01000002.1"/>
</dbReference>
<sequence>MRQLGTAILAIAMLGGAHPQAQSGDAAAWKGAYRYAFDGGRTAGGSPILITYDLAVVPGAARGGCLLSASGFQADERIVCHSSGDAKALTVTFHGYEDGRTVNKYGVAIYKPGQTLFTLEREQGGTMLTQWDGFRPDLPAAAANPGEYFKAIRR</sequence>
<proteinExistence type="predicted"/>
<evidence type="ECO:0000313" key="1">
    <source>
        <dbReference type="EMBL" id="GLS42656.1"/>
    </source>
</evidence>
<keyword evidence="4" id="KW-1185">Reference proteome</keyword>
<dbReference type="Proteomes" id="UP000517759">
    <property type="component" value="Unassembled WGS sequence"/>
</dbReference>
<reference evidence="2 3" key="3">
    <citation type="submission" date="2020-08" db="EMBL/GenBank/DDBJ databases">
        <title>Genomic Encyclopedia of Type Strains, Phase IV (KMG-IV): sequencing the most valuable type-strain genomes for metagenomic binning, comparative biology and taxonomic classification.</title>
        <authorList>
            <person name="Goeker M."/>
        </authorList>
    </citation>
    <scope>NUCLEOTIDE SEQUENCE [LARGE SCALE GENOMIC DNA]</scope>
    <source>
        <strain evidence="2 3">DSM 24105</strain>
    </source>
</reference>
<organism evidence="2 3">
    <name type="scientific">Methylobacterium brachythecii</name>
    <dbReference type="NCBI Taxonomy" id="1176177"/>
    <lineage>
        <taxon>Bacteria</taxon>
        <taxon>Pseudomonadati</taxon>
        <taxon>Pseudomonadota</taxon>
        <taxon>Alphaproteobacteria</taxon>
        <taxon>Hyphomicrobiales</taxon>
        <taxon>Methylobacteriaceae</taxon>
        <taxon>Methylobacterium</taxon>
    </lineage>
</organism>
<reference evidence="1" key="4">
    <citation type="submission" date="2023-01" db="EMBL/GenBank/DDBJ databases">
        <title>Draft genome sequence of Methylobacterium brachythecii strain NBRC 107710.</title>
        <authorList>
            <person name="Sun Q."/>
            <person name="Mori K."/>
        </authorList>
    </citation>
    <scope>NUCLEOTIDE SEQUENCE</scope>
    <source>
        <strain evidence="1">NBRC 107710</strain>
    </source>
</reference>
<evidence type="ECO:0000313" key="3">
    <source>
        <dbReference type="Proteomes" id="UP000517759"/>
    </source>
</evidence>
<comment type="caution">
    <text evidence="2">The sequence shown here is derived from an EMBL/GenBank/DDBJ whole genome shotgun (WGS) entry which is preliminary data.</text>
</comment>
<reference evidence="4" key="2">
    <citation type="journal article" date="2019" name="Int. J. Syst. Evol. Microbiol.">
        <title>The Global Catalogue of Microorganisms (GCM) 10K type strain sequencing project: providing services to taxonomists for standard genome sequencing and annotation.</title>
        <authorList>
            <consortium name="The Broad Institute Genomics Platform"/>
            <consortium name="The Broad Institute Genome Sequencing Center for Infectious Disease"/>
            <person name="Wu L."/>
            <person name="Ma J."/>
        </authorList>
    </citation>
    <scope>NUCLEOTIDE SEQUENCE [LARGE SCALE GENOMIC DNA]</scope>
    <source>
        <strain evidence="4">NBRC 107710</strain>
    </source>
</reference>
<name>A0A7W6ALG5_9HYPH</name>
<evidence type="ECO:0000313" key="4">
    <source>
        <dbReference type="Proteomes" id="UP001156881"/>
    </source>
</evidence>
<reference evidence="1" key="1">
    <citation type="journal article" date="2014" name="Int. J. Syst. Evol. Microbiol.">
        <title>Complete genome of a new Firmicutes species belonging to the dominant human colonic microbiota ('Ruminococcus bicirculans') reveals two chromosomes and a selective capacity to utilize plant glucans.</title>
        <authorList>
            <consortium name="NISC Comparative Sequencing Program"/>
            <person name="Wegmann U."/>
            <person name="Louis P."/>
            <person name="Goesmann A."/>
            <person name="Henrissat B."/>
            <person name="Duncan S.H."/>
            <person name="Flint H.J."/>
        </authorList>
    </citation>
    <scope>NUCLEOTIDE SEQUENCE</scope>
    <source>
        <strain evidence="1">NBRC 107710</strain>
    </source>
</reference>
<gene>
    <name evidence="1" type="ORF">GCM10007884_06410</name>
    <name evidence="2" type="ORF">GGR33_003423</name>
</gene>
<accession>A0A7W6ALG5</accession>
<dbReference type="Pfam" id="PF19453">
    <property type="entry name" value="DUF5991"/>
    <property type="match status" value="1"/>
</dbReference>